<name>A0A8C6H233_MUSSI</name>
<keyword evidence="2" id="KW-1185">Reference proteome</keyword>
<protein>
    <submittedName>
        <fullName evidence="1">Uncharacterized protein</fullName>
    </submittedName>
</protein>
<dbReference type="Proteomes" id="UP000694415">
    <property type="component" value="Unplaced"/>
</dbReference>
<accession>A0A8C6H233</accession>
<evidence type="ECO:0000313" key="2">
    <source>
        <dbReference type="Proteomes" id="UP000694415"/>
    </source>
</evidence>
<sequence length="95" mass="10319">MPGTRPMRRTIMCRQLLLVSSRTALPIVVLSRLSPFTSVILSPTHRPARSAQEGWRYGSGPVHREPVPQGLAPLLASEALSCSQALCRLTSVTVV</sequence>
<proteinExistence type="predicted"/>
<dbReference type="GeneTree" id="ENSGT00990000203892"/>
<reference evidence="1" key="1">
    <citation type="submission" date="2025-08" db="UniProtKB">
        <authorList>
            <consortium name="Ensembl"/>
        </authorList>
    </citation>
    <scope>IDENTIFICATION</scope>
</reference>
<organism evidence="1 2">
    <name type="scientific">Mus spicilegus</name>
    <name type="common">Mound-building mouse</name>
    <dbReference type="NCBI Taxonomy" id="10103"/>
    <lineage>
        <taxon>Eukaryota</taxon>
        <taxon>Metazoa</taxon>
        <taxon>Chordata</taxon>
        <taxon>Craniata</taxon>
        <taxon>Vertebrata</taxon>
        <taxon>Euteleostomi</taxon>
        <taxon>Mammalia</taxon>
        <taxon>Eutheria</taxon>
        <taxon>Euarchontoglires</taxon>
        <taxon>Glires</taxon>
        <taxon>Rodentia</taxon>
        <taxon>Myomorpha</taxon>
        <taxon>Muroidea</taxon>
        <taxon>Muridae</taxon>
        <taxon>Murinae</taxon>
        <taxon>Mus</taxon>
        <taxon>Mus</taxon>
    </lineage>
</organism>
<evidence type="ECO:0000313" key="1">
    <source>
        <dbReference type="Ensembl" id="ENSMSIP00000015102.1"/>
    </source>
</evidence>
<dbReference type="AlphaFoldDB" id="A0A8C6H233"/>
<reference evidence="1" key="2">
    <citation type="submission" date="2025-09" db="UniProtKB">
        <authorList>
            <consortium name="Ensembl"/>
        </authorList>
    </citation>
    <scope>IDENTIFICATION</scope>
</reference>
<dbReference type="Ensembl" id="ENSMSIT00000019186.1">
    <property type="protein sequence ID" value="ENSMSIP00000015102.1"/>
    <property type="gene ID" value="ENSMSIG00000012980.1"/>
</dbReference>